<dbReference type="GO" id="GO:0005737">
    <property type="term" value="C:cytoplasm"/>
    <property type="evidence" value="ECO:0007669"/>
    <property type="project" value="InterPro"/>
</dbReference>
<dbReference type="PANTHER" id="PTHR43861:SF1">
    <property type="entry name" value="TRANS-ACONITATE 2-METHYLTRANSFERASE"/>
    <property type="match status" value="1"/>
</dbReference>
<evidence type="ECO:0000313" key="3">
    <source>
        <dbReference type="EMBL" id="RRN45578.1"/>
    </source>
</evidence>
<dbReference type="GO" id="GO:0008757">
    <property type="term" value="F:S-adenosylmethionine-dependent methyltransferase activity"/>
    <property type="evidence" value="ECO:0007669"/>
    <property type="project" value="InterPro"/>
</dbReference>
<keyword evidence="3" id="KW-0808">Transferase</keyword>
<evidence type="ECO:0000313" key="4">
    <source>
        <dbReference type="Proteomes" id="UP000270261"/>
    </source>
</evidence>
<dbReference type="Pfam" id="PF03848">
    <property type="entry name" value="TehB"/>
    <property type="match status" value="1"/>
</dbReference>
<protein>
    <submittedName>
        <fullName evidence="3">SAM-dependent methyltransferase TehB</fullName>
    </submittedName>
</protein>
<dbReference type="NCBIfam" id="NF008992">
    <property type="entry name" value="PRK12335.1"/>
    <property type="match status" value="1"/>
</dbReference>
<dbReference type="Gene3D" id="2.60.120.10">
    <property type="entry name" value="Jelly Rolls"/>
    <property type="match status" value="1"/>
</dbReference>
<dbReference type="PIRSF" id="PIRSF005215">
    <property type="entry name" value="TehB"/>
    <property type="match status" value="1"/>
</dbReference>
<dbReference type="NCBIfam" id="TIGR00477">
    <property type="entry name" value="tehB"/>
    <property type="match status" value="1"/>
</dbReference>
<reference evidence="3 4" key="1">
    <citation type="submission" date="2018-11" db="EMBL/GenBank/DDBJ databases">
        <title>Genome sequencing of Lautropia sp. KCOM 2505 (= ChDC F240).</title>
        <authorList>
            <person name="Kook J.-K."/>
            <person name="Park S.-N."/>
            <person name="Lim Y.K."/>
        </authorList>
    </citation>
    <scope>NUCLEOTIDE SEQUENCE [LARGE SCALE GENOMIC DNA]</scope>
    <source>
        <strain evidence="3 4">KCOM 2505</strain>
    </source>
</reference>
<dbReference type="PANTHER" id="PTHR43861">
    <property type="entry name" value="TRANS-ACONITATE 2-METHYLTRANSFERASE-RELATED"/>
    <property type="match status" value="1"/>
</dbReference>
<proteinExistence type="predicted"/>
<dbReference type="CDD" id="cd02440">
    <property type="entry name" value="AdoMet_MTases"/>
    <property type="match status" value="1"/>
</dbReference>
<dbReference type="InterPro" id="IPR014710">
    <property type="entry name" value="RmlC-like_jellyroll"/>
</dbReference>
<dbReference type="EMBL" id="RRUE01000001">
    <property type="protein sequence ID" value="RRN45578.1"/>
    <property type="molecule type" value="Genomic_DNA"/>
</dbReference>
<dbReference type="SUPFAM" id="SSF53335">
    <property type="entry name" value="S-adenosyl-L-methionine-dependent methyltransferases"/>
    <property type="match status" value="1"/>
</dbReference>
<dbReference type="Gene3D" id="3.40.50.150">
    <property type="entry name" value="Vaccinia Virus protein VP39"/>
    <property type="match status" value="1"/>
</dbReference>
<dbReference type="GO" id="GO:0032259">
    <property type="term" value="P:methylation"/>
    <property type="evidence" value="ECO:0007669"/>
    <property type="project" value="UniProtKB-KW"/>
</dbReference>
<dbReference type="InterPro" id="IPR015392">
    <property type="entry name" value="TehB/YeaR-like_dom"/>
</dbReference>
<accession>A0A3R8T3N8</accession>
<dbReference type="RefSeq" id="WP_125095007.1">
    <property type="nucleotide sequence ID" value="NZ_RRUE01000001.1"/>
</dbReference>
<dbReference type="NCBIfam" id="NF008405">
    <property type="entry name" value="PRK11207.1"/>
    <property type="match status" value="1"/>
</dbReference>
<dbReference type="InterPro" id="IPR029063">
    <property type="entry name" value="SAM-dependent_MTases_sf"/>
</dbReference>
<dbReference type="GO" id="GO:0046690">
    <property type="term" value="P:response to tellurium ion"/>
    <property type="evidence" value="ECO:0007669"/>
    <property type="project" value="InterPro"/>
</dbReference>
<dbReference type="Pfam" id="PF09313">
    <property type="entry name" value="TehB-like"/>
    <property type="match status" value="1"/>
</dbReference>
<dbReference type="InterPro" id="IPR015985">
    <property type="entry name" value="TehB-like_dom"/>
</dbReference>
<organism evidence="3 4">
    <name type="scientific">Lautropia dentalis</name>
    <dbReference type="NCBI Taxonomy" id="2490857"/>
    <lineage>
        <taxon>Bacteria</taxon>
        <taxon>Pseudomonadati</taxon>
        <taxon>Pseudomonadota</taxon>
        <taxon>Betaproteobacteria</taxon>
        <taxon>Burkholderiales</taxon>
        <taxon>Burkholderiaceae</taxon>
        <taxon>Lautropia</taxon>
    </lineage>
</organism>
<feature type="domain" description="TehB/YeaR-like" evidence="2">
    <location>
        <begin position="9"/>
        <end position="88"/>
    </location>
</feature>
<dbReference type="SUPFAM" id="SSF51197">
    <property type="entry name" value="Clavaminate synthase-like"/>
    <property type="match status" value="1"/>
</dbReference>
<dbReference type="OrthoDB" id="9804312at2"/>
<dbReference type="InterPro" id="IPR014431">
    <property type="entry name" value="Tellurite-R_TehB-2"/>
</dbReference>
<dbReference type="InterPro" id="IPR004537">
    <property type="entry name" value="Tellurite-R_MeTrfase_TehB"/>
</dbReference>
<feature type="domain" description="Tellurite resistance methyltransferase TehB-like" evidence="1">
    <location>
        <begin position="91"/>
        <end position="288"/>
    </location>
</feature>
<name>A0A3R8T3N8_9BURK</name>
<dbReference type="AlphaFoldDB" id="A0A3R8T3N8"/>
<evidence type="ECO:0000259" key="2">
    <source>
        <dbReference type="Pfam" id="PF09313"/>
    </source>
</evidence>
<keyword evidence="3" id="KW-0489">Methyltransferase</keyword>
<comment type="caution">
    <text evidence="3">The sequence shown here is derived from an EMBL/GenBank/DDBJ whole genome shotgun (WGS) entry which is preliminary data.</text>
</comment>
<keyword evidence="4" id="KW-1185">Reference proteome</keyword>
<dbReference type="Proteomes" id="UP000270261">
    <property type="component" value="Unassembled WGS sequence"/>
</dbReference>
<evidence type="ECO:0000259" key="1">
    <source>
        <dbReference type="Pfam" id="PF03848"/>
    </source>
</evidence>
<gene>
    <name evidence="3" type="primary">tehB</name>
    <name evidence="3" type="ORF">EHV23_05230</name>
</gene>
<sequence>MSEELIVYKRMPVWHYENVPQGLQQPHNTKVGTWAQLKILKGSVEFVMLSDDGQVTERFTFDPEHQPPRLEPQQWHQIVSMSPDIECQMDFLCEPADYFSKRYELTRTHSEVIEAAPQVTVGRALDVGCGNGRNTLYLARRGFAVDAWDWNPDSLANLGRIAEAEGLDDDIYISEVDLNDVGALDFDGPYDFVFSTVVLMFLQPASAKMLVSQMQEQTAPGGHNLIVSAMDSTDYPCRMPFPFRFQPGELKAQYENAGWEIIKYNENPGKLHKTDENGNRIEMRFATLFARKPD</sequence>